<evidence type="ECO:0008006" key="3">
    <source>
        <dbReference type="Google" id="ProtNLM"/>
    </source>
</evidence>
<keyword evidence="2" id="KW-1185">Reference proteome</keyword>
<dbReference type="AlphaFoldDB" id="E8LM82"/>
<dbReference type="EMBL" id="AEVO01000131">
    <property type="protein sequence ID" value="EFY06354.1"/>
    <property type="molecule type" value="Genomic_DNA"/>
</dbReference>
<evidence type="ECO:0000313" key="1">
    <source>
        <dbReference type="EMBL" id="EFY06354.1"/>
    </source>
</evidence>
<proteinExistence type="predicted"/>
<comment type="caution">
    <text evidence="1">The sequence shown here is derived from an EMBL/GenBank/DDBJ whole genome shotgun (WGS) entry which is preliminary data.</text>
</comment>
<dbReference type="HOGENOM" id="CLU_1694608_0_0_6"/>
<dbReference type="RefSeq" id="WP_009144020.1">
    <property type="nucleotide sequence ID" value="NZ_GL831058.1"/>
</dbReference>
<sequence>MFRKILLLLGICSAITMTGCSSLPDGSQKPFLQINSLTLTGPDQEPGFNIAFTMEHRSLEPLQIKEYKVDVFVNGTKAASHIEEPKDLLLKPGTPVKFKSFIKANLLNDVAAQSLQKSSYVVVDASCVITVVFDKDEDNYDFNPTGSFEGLITHV</sequence>
<gene>
    <name evidence="1" type="ORF">HMPREF9444_01867</name>
</gene>
<dbReference type="PROSITE" id="PS51257">
    <property type="entry name" value="PROKAR_LIPOPROTEIN"/>
    <property type="match status" value="1"/>
</dbReference>
<reference evidence="1 2" key="1">
    <citation type="submission" date="2011-01" db="EMBL/GenBank/DDBJ databases">
        <authorList>
            <person name="Weinstock G."/>
            <person name="Sodergren E."/>
            <person name="Clifton S."/>
            <person name="Fulton L."/>
            <person name="Fulton B."/>
            <person name="Courtney L."/>
            <person name="Fronick C."/>
            <person name="Harrison M."/>
            <person name="Strong C."/>
            <person name="Farmer C."/>
            <person name="Delahaunty K."/>
            <person name="Markovic C."/>
            <person name="Hall O."/>
            <person name="Minx P."/>
            <person name="Tomlinson C."/>
            <person name="Mitreva M."/>
            <person name="Hou S."/>
            <person name="Chen J."/>
            <person name="Wollam A."/>
            <person name="Pepin K.H."/>
            <person name="Johnson M."/>
            <person name="Bhonagiri V."/>
            <person name="Zhang X."/>
            <person name="Suruliraj S."/>
            <person name="Warren W."/>
            <person name="Chinwalla A."/>
            <person name="Mardis E.R."/>
            <person name="Wilson R.K."/>
        </authorList>
    </citation>
    <scope>NUCLEOTIDE SEQUENCE [LARGE SCALE GENOMIC DNA]</scope>
    <source>
        <strain evidence="2">DSM 22608 / JCM 16073 / KCTC 15190 / YIT 12066</strain>
    </source>
</reference>
<name>E8LM82_SUCHY</name>
<dbReference type="Proteomes" id="UP000018458">
    <property type="component" value="Unassembled WGS sequence"/>
</dbReference>
<organism evidence="1 2">
    <name type="scientific">Succinatimonas hippei (strain DSM 22608 / JCM 16073 / KCTC 15190 / YIT 12066)</name>
    <dbReference type="NCBI Taxonomy" id="762983"/>
    <lineage>
        <taxon>Bacteria</taxon>
        <taxon>Pseudomonadati</taxon>
        <taxon>Pseudomonadota</taxon>
        <taxon>Gammaproteobacteria</taxon>
        <taxon>Aeromonadales</taxon>
        <taxon>Succinivibrionaceae</taxon>
        <taxon>Succinatimonas</taxon>
    </lineage>
</organism>
<dbReference type="STRING" id="762983.HMPREF9444_01867"/>
<accession>E8LM82</accession>
<protein>
    <recommendedName>
        <fullName evidence="3">Lipoprotein</fullName>
    </recommendedName>
</protein>
<evidence type="ECO:0000313" key="2">
    <source>
        <dbReference type="Proteomes" id="UP000018458"/>
    </source>
</evidence>